<dbReference type="RefSeq" id="WP_167078594.1">
    <property type="nucleotide sequence ID" value="NZ_VVIW01000013.1"/>
</dbReference>
<evidence type="ECO:0008006" key="3">
    <source>
        <dbReference type="Google" id="ProtNLM"/>
    </source>
</evidence>
<dbReference type="Proteomes" id="UP000819052">
    <property type="component" value="Unassembled WGS sequence"/>
</dbReference>
<evidence type="ECO:0000313" key="1">
    <source>
        <dbReference type="EMBL" id="NHZ42602.1"/>
    </source>
</evidence>
<evidence type="ECO:0000313" key="2">
    <source>
        <dbReference type="Proteomes" id="UP000819052"/>
    </source>
</evidence>
<protein>
    <recommendedName>
        <fullName evidence="3">IS1 family transposase</fullName>
    </recommendedName>
</protein>
<name>A0ABX0MEB9_9BURK</name>
<accession>A0ABX0MEB9</accession>
<keyword evidence="2" id="KW-1185">Reference proteome</keyword>
<gene>
    <name evidence="1" type="ORF">F1609_20855</name>
</gene>
<sequence>MSEISCIECGGDAVIVSEVGIVRLYRCEKCGKEFYARVHYVHDPISLGIKTYKAKINAADPTAVTKLRIKVRKVFSGKTNFRPDDLDRQIASGLPWWDLGFYSEDELSGLESSAKKMNLDILFELDGTE</sequence>
<proteinExistence type="predicted"/>
<comment type="caution">
    <text evidence="1">The sequence shown here is derived from an EMBL/GenBank/DDBJ whole genome shotgun (WGS) entry which is preliminary data.</text>
</comment>
<dbReference type="EMBL" id="VVIW01000013">
    <property type="protein sequence ID" value="NHZ42602.1"/>
    <property type="molecule type" value="Genomic_DNA"/>
</dbReference>
<organism evidence="1 2">
    <name type="scientific">Massilia aquatica</name>
    <dbReference type="NCBI Taxonomy" id="2609000"/>
    <lineage>
        <taxon>Bacteria</taxon>
        <taxon>Pseudomonadati</taxon>
        <taxon>Pseudomonadota</taxon>
        <taxon>Betaproteobacteria</taxon>
        <taxon>Burkholderiales</taxon>
        <taxon>Oxalobacteraceae</taxon>
        <taxon>Telluria group</taxon>
        <taxon>Massilia</taxon>
    </lineage>
</organism>
<reference evidence="1 2" key="1">
    <citation type="submission" date="2019-09" db="EMBL/GenBank/DDBJ databases">
        <title>Taxonomy of Antarctic Massilia spp.: description of Massilia rubra sp. nov., Massilia aquatica sp. nov., Massilia mucilaginosa sp. nov., Massilia frigida sp. nov. isolated from streams, lakes and regoliths.</title>
        <authorList>
            <person name="Holochova P."/>
            <person name="Sedlacek I."/>
            <person name="Kralova S."/>
            <person name="Maslanova I."/>
            <person name="Busse H.-J."/>
            <person name="Stankova E."/>
            <person name="Vrbovska V."/>
            <person name="Kovarovic V."/>
            <person name="Bartak M."/>
            <person name="Svec P."/>
            <person name="Pantucek R."/>
        </authorList>
    </citation>
    <scope>NUCLEOTIDE SEQUENCE [LARGE SCALE GENOMIC DNA]</scope>
    <source>
        <strain evidence="1 2">CCM 8693</strain>
    </source>
</reference>